<dbReference type="InterPro" id="IPR001763">
    <property type="entry name" value="Rhodanese-like_dom"/>
</dbReference>
<gene>
    <name evidence="2" type="ORF">M472_14985</name>
</gene>
<accession>U2HX27</accession>
<dbReference type="CDD" id="cd00158">
    <property type="entry name" value="RHOD"/>
    <property type="match status" value="1"/>
</dbReference>
<reference evidence="2 3" key="1">
    <citation type="journal article" date="2013" name="Genome Announc.">
        <title>The Draft Genome Sequence of Sphingomonas paucimobilis Strain HER1398 (Proteobacteria), Host to the Giant PAU Phage, Indicates That It Is a Member of the Genus Sphingobacterium (Bacteroidetes).</title>
        <authorList>
            <person name="White R.A.III."/>
            <person name="Suttle C.A."/>
        </authorList>
    </citation>
    <scope>NUCLEOTIDE SEQUENCE [LARGE SCALE GENOMIC DNA]</scope>
    <source>
        <strain evidence="2 3">HER1398</strain>
    </source>
</reference>
<sequence>MILFFLGGIREYQAFYLSLREKWLKINFKYMKEITVQELKSMMDQNEEFQLIDVRETFEYEVSHLNGINIPLAGILIESDKLSKDRPVIIQCRSGKRSAQAVMLLEQQGFTNLSNLKGGILAWKEEIDPEIDVY</sequence>
<dbReference type="SUPFAM" id="SSF52821">
    <property type="entry name" value="Rhodanese/Cell cycle control phosphatase"/>
    <property type="match status" value="1"/>
</dbReference>
<comment type="caution">
    <text evidence="2">The sequence shown here is derived from an EMBL/GenBank/DDBJ whole genome shotgun (WGS) entry which is preliminary data.</text>
</comment>
<dbReference type="SMART" id="SM00450">
    <property type="entry name" value="RHOD"/>
    <property type="match status" value="1"/>
</dbReference>
<dbReference type="PANTHER" id="PTHR43031">
    <property type="entry name" value="FAD-DEPENDENT OXIDOREDUCTASE"/>
    <property type="match status" value="1"/>
</dbReference>
<dbReference type="InterPro" id="IPR050229">
    <property type="entry name" value="GlpE_sulfurtransferase"/>
</dbReference>
<dbReference type="PROSITE" id="PS50206">
    <property type="entry name" value="RHODANESE_3"/>
    <property type="match status" value="1"/>
</dbReference>
<dbReference type="EMBL" id="ATDL01000010">
    <property type="protein sequence ID" value="ERJ60067.1"/>
    <property type="molecule type" value="Genomic_DNA"/>
</dbReference>
<dbReference type="Gene3D" id="3.40.250.10">
    <property type="entry name" value="Rhodanese-like domain"/>
    <property type="match status" value="1"/>
</dbReference>
<dbReference type="PATRIC" id="fig|1346330.5.peg.1386"/>
<dbReference type="Pfam" id="PF00581">
    <property type="entry name" value="Rhodanese"/>
    <property type="match status" value="1"/>
</dbReference>
<dbReference type="PANTHER" id="PTHR43031:SF17">
    <property type="entry name" value="SULFURTRANSFERASE YTWF-RELATED"/>
    <property type="match status" value="1"/>
</dbReference>
<evidence type="ECO:0000313" key="2">
    <source>
        <dbReference type="EMBL" id="ERJ60067.1"/>
    </source>
</evidence>
<dbReference type="STRING" id="1346330.M472_14985"/>
<dbReference type="eggNOG" id="COG0607">
    <property type="taxonomic scope" value="Bacteria"/>
</dbReference>
<evidence type="ECO:0000313" key="3">
    <source>
        <dbReference type="Proteomes" id="UP000016584"/>
    </source>
</evidence>
<dbReference type="InterPro" id="IPR036873">
    <property type="entry name" value="Rhodanese-like_dom_sf"/>
</dbReference>
<dbReference type="Proteomes" id="UP000016584">
    <property type="component" value="Unassembled WGS sequence"/>
</dbReference>
<protein>
    <recommendedName>
        <fullName evidence="1">Rhodanese domain-containing protein</fullName>
    </recommendedName>
</protein>
<name>U2HX27_9SPHI</name>
<evidence type="ECO:0000259" key="1">
    <source>
        <dbReference type="PROSITE" id="PS50206"/>
    </source>
</evidence>
<feature type="domain" description="Rhodanese" evidence="1">
    <location>
        <begin position="45"/>
        <end position="132"/>
    </location>
</feature>
<proteinExistence type="predicted"/>
<keyword evidence="3" id="KW-1185">Reference proteome</keyword>
<dbReference type="AlphaFoldDB" id="U2HX27"/>
<organism evidence="2 3">
    <name type="scientific">Sphingobacterium paucimobilis HER1398</name>
    <dbReference type="NCBI Taxonomy" id="1346330"/>
    <lineage>
        <taxon>Bacteria</taxon>
        <taxon>Pseudomonadati</taxon>
        <taxon>Bacteroidota</taxon>
        <taxon>Sphingobacteriia</taxon>
        <taxon>Sphingobacteriales</taxon>
        <taxon>Sphingobacteriaceae</taxon>
        <taxon>Sphingobacterium</taxon>
    </lineage>
</organism>